<dbReference type="GO" id="GO:0000398">
    <property type="term" value="P:mRNA splicing, via spliceosome"/>
    <property type="evidence" value="ECO:0007669"/>
    <property type="project" value="InterPro"/>
</dbReference>
<feature type="compositionally biased region" description="Polar residues" evidence="1">
    <location>
        <begin position="125"/>
        <end position="137"/>
    </location>
</feature>
<feature type="compositionally biased region" description="Low complexity" evidence="1">
    <location>
        <begin position="235"/>
        <end position="254"/>
    </location>
</feature>
<dbReference type="Proteomes" id="UP001168098">
    <property type="component" value="Unassembled WGS sequence"/>
</dbReference>
<dbReference type="PANTHER" id="PTHR36054">
    <property type="entry name" value="PROTEIN SICKLE"/>
    <property type="match status" value="1"/>
</dbReference>
<name>A0AA38YP25_VITRO</name>
<feature type="region of interest" description="Disordered" evidence="1">
    <location>
        <begin position="106"/>
        <end position="276"/>
    </location>
</feature>
<evidence type="ECO:0000313" key="2">
    <source>
        <dbReference type="EMBL" id="KAJ9674031.1"/>
    </source>
</evidence>
<dbReference type="InterPro" id="IPR039292">
    <property type="entry name" value="SICKLE"/>
</dbReference>
<sequence length="371" mass="39787">MEESEKRRERLKAMRMEAAQTKVSDTVDTSAMPGYLSNPLVEGSATLPVQEDSCMTPRFDFYTDPMSAFSSNKRRSKVANQIQQDYLTPSSNSGYTATMARMSSSLSAGPRNCEMTPSPNPPFQPNYSPGQGINQAQGLHHSSGPYRSPIEMASSFPAHQGTPGVWNGSNGMPRYGVPSNSPRGGNFPSPGFRPVGSPGFRPVGSPGFRPAGSPGFRPAGSPSFRSGRGRGHWFNNSPSPVSGRGGSSSPNSGRGRSGWFGNSMSPGSGRGHGRGLGFHAHVSAQDRPELFYNKSMVEDPWKFLKPVIWSKEKALGKIGNTSDSPKSWLPKSINMKKPRVSEATNESSSQQSLAEYLAASFNEAVNDASGI</sequence>
<organism evidence="2 3">
    <name type="scientific">Vitis rotundifolia</name>
    <name type="common">Muscadine grape</name>
    <dbReference type="NCBI Taxonomy" id="103349"/>
    <lineage>
        <taxon>Eukaryota</taxon>
        <taxon>Viridiplantae</taxon>
        <taxon>Streptophyta</taxon>
        <taxon>Embryophyta</taxon>
        <taxon>Tracheophyta</taxon>
        <taxon>Spermatophyta</taxon>
        <taxon>Magnoliopsida</taxon>
        <taxon>eudicotyledons</taxon>
        <taxon>Gunneridae</taxon>
        <taxon>Pentapetalae</taxon>
        <taxon>rosids</taxon>
        <taxon>Vitales</taxon>
        <taxon>Vitaceae</taxon>
        <taxon>Viteae</taxon>
        <taxon>Vitis</taxon>
    </lineage>
</organism>
<feature type="compositionally biased region" description="Low complexity" evidence="1">
    <location>
        <begin position="217"/>
        <end position="226"/>
    </location>
</feature>
<keyword evidence="3" id="KW-1185">Reference proteome</keyword>
<dbReference type="EMBL" id="JARBHA010000018">
    <property type="protein sequence ID" value="KAJ9674031.1"/>
    <property type="molecule type" value="Genomic_DNA"/>
</dbReference>
<dbReference type="AlphaFoldDB" id="A0AA38YP25"/>
<protein>
    <submittedName>
        <fullName evidence="2">Uncharacterized protein</fullName>
    </submittedName>
</protein>
<evidence type="ECO:0000313" key="3">
    <source>
        <dbReference type="Proteomes" id="UP001168098"/>
    </source>
</evidence>
<proteinExistence type="predicted"/>
<evidence type="ECO:0000256" key="1">
    <source>
        <dbReference type="SAM" id="MobiDB-lite"/>
    </source>
</evidence>
<dbReference type="GO" id="GO:0035196">
    <property type="term" value="P:miRNA processing"/>
    <property type="evidence" value="ECO:0007669"/>
    <property type="project" value="InterPro"/>
</dbReference>
<gene>
    <name evidence="2" type="ORF">PVL29_023529</name>
</gene>
<accession>A0AA38YP25</accession>
<reference evidence="2 3" key="1">
    <citation type="journal article" date="2023" name="BMC Biotechnol.">
        <title>Vitis rotundifolia cv Carlos genome sequencing.</title>
        <authorList>
            <person name="Huff M."/>
            <person name="Hulse-Kemp A."/>
            <person name="Scheffler B."/>
            <person name="Youngblood R."/>
            <person name="Simpson S."/>
            <person name="Babiker E."/>
            <person name="Staton M."/>
        </authorList>
    </citation>
    <scope>NUCLEOTIDE SEQUENCE [LARGE SCALE GENOMIC DNA]</scope>
    <source>
        <tissue evidence="2">Leaf</tissue>
    </source>
</reference>
<dbReference type="PANTHER" id="PTHR36054:SF2">
    <property type="entry name" value="PROTEIN SICKLE"/>
    <property type="match status" value="1"/>
</dbReference>
<comment type="caution">
    <text evidence="2">The sequence shown here is derived from an EMBL/GenBank/DDBJ whole genome shotgun (WGS) entry which is preliminary data.</text>
</comment>